<dbReference type="FunCoup" id="G0V5S6">
    <property type="interactions" value="131"/>
</dbReference>
<feature type="region of interest" description="Disordered" evidence="1">
    <location>
        <begin position="689"/>
        <end position="717"/>
    </location>
</feature>
<proteinExistence type="predicted"/>
<evidence type="ECO:0000256" key="1">
    <source>
        <dbReference type="SAM" id="MobiDB-lite"/>
    </source>
</evidence>
<dbReference type="HOGENOM" id="CLU_006978_0_0_1"/>
<dbReference type="GeneID" id="96900303"/>
<dbReference type="EMBL" id="HE576752">
    <property type="protein sequence ID" value="CCC66814.1"/>
    <property type="molecule type" value="Genomic_DNA"/>
</dbReference>
<dbReference type="AlphaFoldDB" id="G0V5S6"/>
<dbReference type="OrthoDB" id="296767at2759"/>
<dbReference type="OMA" id="WHYWYII"/>
<dbReference type="InParanoid" id="G0V5S6"/>
<evidence type="ECO:0000313" key="3">
    <source>
        <dbReference type="Proteomes" id="UP000001640"/>
    </source>
</evidence>
<dbReference type="RefSeq" id="XP_003673205.1">
    <property type="nucleotide sequence ID" value="XM_003673157.1"/>
</dbReference>
<accession>G0V5S6</accession>
<reference evidence="2 3" key="1">
    <citation type="journal article" date="2011" name="Proc. Natl. Acad. Sci. U.S.A.">
        <title>Evolutionary erosion of yeast sex chromosomes by mating-type switching accidents.</title>
        <authorList>
            <person name="Gordon J.L."/>
            <person name="Armisen D."/>
            <person name="Proux-Wera E."/>
            <person name="Oheigeartaigh S.S."/>
            <person name="Byrne K.P."/>
            <person name="Wolfe K.H."/>
        </authorList>
    </citation>
    <scope>NUCLEOTIDE SEQUENCE [LARGE SCALE GENOMIC DNA]</scope>
    <source>
        <strain evidence="3">ATCC 76901 / BCRC 22586 / CBS 4309 / NBRC 1992 / NRRL Y-12630</strain>
    </source>
</reference>
<dbReference type="KEGG" id="ncs:NCAS_0A02560"/>
<sequence length="941" mass="109434">MTNIKEVTPPQETVFPQMEEQRDIGEGRPNLTAIIDENRLFQDLNIFVSLIDNLQGNEDADTAYICDFLRSNLLSHLRTQQKSFKYVFPTKSRDLLIQWWIALLNHLNDELSIYLLDIRFVGVMLECISRIMAILMILPIHPFREIEIYSHHILMTARYVTNRLVSNTKQVRKLTNENKTQHDDNDNDYNDNGSELIEFLNKYNSLLRGFLGKLNAYAFFYLSDEFHFDTQLLLSISSHTIYENGHSLFPWKERSFKLVKRDSNEDYKEKLIDIKQLGGKRNKDVTFFQIIISYMKNDNIFMAFYWHFWYIVLKYLSHTKNNMTNLKQNLRLIPGALMLLNYTSSTFLKVDIGRFVKYIKNQKFKGSDAPSSLSSTENMNDSMPSPIIDGLNTDRLNDFIFTNFKSIKIWECLSSLAHYISVDTNVSSLLRIQDSFGLKYIQKIPAHDYNVANIVYNKLFQFIIFQFCSQNLNNFLNWDSWLRGIIGMLQTLHMNSQLVATICLFNIWSYLPKQIQNQYSIELIIMNKELVFEKILIESSFPILKIFFCKLLVYKILSTSNDYQTKNIVRIKLKGYFQELKQIQTVFEQYDYVPSTIADANESKQNDLIFFGNKKLVVRRNKPLNNEFILSGRNYQGPNKIMKKKLIPKALNFPNMVQLSNLNPSLILLKGKYPYDVFDGNSQVIASNPIVPNTSSNSNSNSNSTSPSSSLTSQEEPQNLRNTLNSWFAKFTGTNTTGSQSNIQLGLTMAPPEYEYYYNSSVQICNVFRSADFIFHNYSSKPSLESFNDKWGVRPRKNNGKSLSKRLEYLNQYEKPLPNPLESNFDSFENTKIEEDLQEETEKAKLTIPEPNLDILGGSKEVASPHDNGVNDLSDEFSHISIKDDVVRRNKLMELETKFNKLLKLINIWNLTLDEYYEFMDVINDNSSFLDFDIGKPFANM</sequence>
<name>G0V5S6_NAUCA</name>
<dbReference type="eggNOG" id="ENOG502QQ52">
    <property type="taxonomic scope" value="Eukaryota"/>
</dbReference>
<keyword evidence="3" id="KW-1185">Reference proteome</keyword>
<evidence type="ECO:0000313" key="2">
    <source>
        <dbReference type="EMBL" id="CCC66814.1"/>
    </source>
</evidence>
<gene>
    <name evidence="2" type="primary">NCAS0A02560</name>
    <name evidence="2" type="ordered locus">NCAS_0A02560</name>
</gene>
<dbReference type="Proteomes" id="UP000001640">
    <property type="component" value="Chromosome 1"/>
</dbReference>
<reference key="2">
    <citation type="submission" date="2011-08" db="EMBL/GenBank/DDBJ databases">
        <title>Genome sequence of Naumovozyma castellii.</title>
        <authorList>
            <person name="Gordon J.L."/>
            <person name="Armisen D."/>
            <person name="Proux-Wera E."/>
            <person name="OhEigeartaigh S.S."/>
            <person name="Byrne K.P."/>
            <person name="Wolfe K.H."/>
        </authorList>
    </citation>
    <scope>NUCLEOTIDE SEQUENCE</scope>
    <source>
        <strain>Type strain:CBS 4309</strain>
    </source>
</reference>
<organism evidence="2 3">
    <name type="scientific">Naumovozyma castellii</name>
    <name type="common">Yeast</name>
    <name type="synonym">Saccharomyces castellii</name>
    <dbReference type="NCBI Taxonomy" id="27288"/>
    <lineage>
        <taxon>Eukaryota</taxon>
        <taxon>Fungi</taxon>
        <taxon>Dikarya</taxon>
        <taxon>Ascomycota</taxon>
        <taxon>Saccharomycotina</taxon>
        <taxon>Saccharomycetes</taxon>
        <taxon>Saccharomycetales</taxon>
        <taxon>Saccharomycetaceae</taxon>
        <taxon>Naumovozyma</taxon>
    </lineage>
</organism>
<protein>
    <submittedName>
        <fullName evidence="2">Uncharacterized protein</fullName>
    </submittedName>
</protein>
<dbReference type="InterPro" id="IPR013887">
    <property type="entry name" value="UPF0592"/>
</dbReference>
<feature type="compositionally biased region" description="Low complexity" evidence="1">
    <location>
        <begin position="689"/>
        <end position="713"/>
    </location>
</feature>
<dbReference type="Pfam" id="PF08578">
    <property type="entry name" value="DUF1765"/>
    <property type="match status" value="1"/>
</dbReference>